<keyword evidence="2" id="KW-0378">Hydrolase</keyword>
<organism evidence="2 3">
    <name type="scientific">Mycobacterium kansasii</name>
    <dbReference type="NCBI Taxonomy" id="1768"/>
    <lineage>
        <taxon>Bacteria</taxon>
        <taxon>Bacillati</taxon>
        <taxon>Actinomycetota</taxon>
        <taxon>Actinomycetes</taxon>
        <taxon>Mycobacteriales</taxon>
        <taxon>Mycobacteriaceae</taxon>
        <taxon>Mycobacterium</taxon>
    </lineage>
</organism>
<accession>A0A1V3WKV4</accession>
<evidence type="ECO:0000313" key="2">
    <source>
        <dbReference type="EMBL" id="OOK67555.1"/>
    </source>
</evidence>
<proteinExistence type="predicted"/>
<sequence length="162" mass="17136">MVLAKSARASVVISTRPGTSTSWSIAAAIIRALLRVRCMRSAPHSVHSWSTASSGFSRIADTRGSAEVSGWSSLVTSSDCTVTSENSPTASTTYSMAAAARWARDTSRVDTTLTCLPAGDCQWAGGSASRRAGREPARVRSACRSGRRTAHRRPTSAGSCRW</sequence>
<reference evidence="2 3" key="1">
    <citation type="submission" date="2017-02" db="EMBL/GenBank/DDBJ databases">
        <title>Complete genome sequences of Mycobacterium kansasii strains isolated from rhesus macaques.</title>
        <authorList>
            <person name="Panda A."/>
            <person name="Nagaraj S."/>
            <person name="Zhao X."/>
            <person name="Tettelin H."/>
            <person name="Detolla L.J."/>
        </authorList>
    </citation>
    <scope>NUCLEOTIDE SEQUENCE [LARGE SCALE GENOMIC DNA]</scope>
    <source>
        <strain evidence="2 3">11-3813</strain>
    </source>
</reference>
<dbReference type="AlphaFoldDB" id="A0A1V3WKV4"/>
<protein>
    <submittedName>
        <fullName evidence="2">Glycoside hydrolase family 65 central catalytic</fullName>
    </submittedName>
</protein>
<dbReference type="GO" id="GO:0016787">
    <property type="term" value="F:hydrolase activity"/>
    <property type="evidence" value="ECO:0007669"/>
    <property type="project" value="UniProtKB-KW"/>
</dbReference>
<evidence type="ECO:0000313" key="3">
    <source>
        <dbReference type="Proteomes" id="UP000189229"/>
    </source>
</evidence>
<feature type="region of interest" description="Disordered" evidence="1">
    <location>
        <begin position="125"/>
        <end position="162"/>
    </location>
</feature>
<dbReference type="EMBL" id="MVBM01000008">
    <property type="protein sequence ID" value="OOK67555.1"/>
    <property type="molecule type" value="Genomic_DNA"/>
</dbReference>
<evidence type="ECO:0000256" key="1">
    <source>
        <dbReference type="SAM" id="MobiDB-lite"/>
    </source>
</evidence>
<feature type="compositionally biased region" description="Basic residues" evidence="1">
    <location>
        <begin position="145"/>
        <end position="154"/>
    </location>
</feature>
<comment type="caution">
    <text evidence="2">The sequence shown here is derived from an EMBL/GenBank/DDBJ whole genome shotgun (WGS) entry which is preliminary data.</text>
</comment>
<gene>
    <name evidence="2" type="ORF">BZL30_7786</name>
</gene>
<name>A0A1V3WKV4_MYCKA</name>
<dbReference type="Proteomes" id="UP000189229">
    <property type="component" value="Unassembled WGS sequence"/>
</dbReference>